<keyword evidence="5" id="KW-0547">Nucleotide-binding</keyword>
<dbReference type="InterPro" id="IPR001650">
    <property type="entry name" value="Helicase_C-like"/>
</dbReference>
<comment type="caution">
    <text evidence="13">The sequence shown here is derived from an EMBL/GenBank/DDBJ whole genome shotgun (WGS) entry which is preliminary data.</text>
</comment>
<dbReference type="InterPro" id="IPR003607">
    <property type="entry name" value="HD/PDEase_dom"/>
</dbReference>
<dbReference type="SUPFAM" id="SSF109604">
    <property type="entry name" value="HD-domain/PDEase-like"/>
    <property type="match status" value="1"/>
</dbReference>
<dbReference type="SUPFAM" id="SSF52540">
    <property type="entry name" value="P-loop containing nucleoside triphosphate hydrolases"/>
    <property type="match status" value="1"/>
</dbReference>
<evidence type="ECO:0000259" key="10">
    <source>
        <dbReference type="PROSITE" id="PS51194"/>
    </source>
</evidence>
<dbReference type="InterPro" id="IPR038257">
    <property type="entry name" value="CRISPR-assoc_Cas3_HD_sf"/>
</dbReference>
<dbReference type="GO" id="GO:0046872">
    <property type="term" value="F:metal ion binding"/>
    <property type="evidence" value="ECO:0007669"/>
    <property type="project" value="UniProtKB-KW"/>
</dbReference>
<keyword evidence="4" id="KW-0479">Metal-binding</keyword>
<dbReference type="Proteomes" id="UP000886607">
    <property type="component" value="Unassembled WGS sequence"/>
</dbReference>
<dbReference type="SMART" id="SM00487">
    <property type="entry name" value="DEXDc"/>
    <property type="match status" value="1"/>
</dbReference>
<proteinExistence type="inferred from homology"/>
<sequence>MYAHYDKQTGNTQSLDVHLFNVAQSAAEEAKEIGQQDVAFLCGLFHDLGKADPKFQDKIIHQRQTHVDHSTAGAKFLLEKMGQILQKQVIDKEKMEYCEPFIETVCYVISAHHGLFDIPLKENSDFTQDDKIGKLFKRISNNLDKHYNFETVVLGFASELEKQLKKENQMTLEQLILKAFNNFLSLWQKLNPQDDSERDFYTTLIVRLYLSLLKNADILDTINAYTNIIEPMSAHTYSKLSTHYVESIEWVYENYQNPTTEINKIRTSIANEAKKRGSKDSSGIYRLNLPTGAGKTQLSMRYGFHQMNKQGKHRFIYIAPYLSVLEQNAAEIEKVVGTEGILEHHSNVVDTESKEDVDGDEKATAYKDYLIDTWDSPIVLSTMVQLFQTFFKVKSGNIRRFAHLINSTLILDEVQSLPLEVTTLFNLTMNFLSRIMKVNVVLCTATQPVYDSSGIDHRILYGGLKNEPADIINLNEQQRQVFERTEVYKFNEDNEIANIEDIADEIAKHEDDSILIILNTKAAVKYLYDLVKDRDPRRCYHLSTNMCAKHRLDIIKNIKDEICRKEPIICISTQLIEAGVDLDFNRVIRSYAGIDSIVQASGRCNREGDRDKGIVQLVDVNNDQENLSYLKSIKVKKRVTEQIIEDLSSPVNIEQLNDEFFERYFADSKKEDLDYPLGKDEPTVYGLLSTNESHNVEYVSLKQSFKEAGIKMDLIQDHSKGVIVYYDADEKCVPLIENLIETIDLFQTEYNIDDLKRVKNLLNQLQPYTINMRVSDEKQNALMSYMDGEILILQQNFYDNEVGMMENMNEFIL</sequence>
<dbReference type="InterPro" id="IPR014001">
    <property type="entry name" value="Helicase_ATP-bd"/>
</dbReference>
<evidence type="ECO:0000313" key="13">
    <source>
        <dbReference type="EMBL" id="GEQ54339.1"/>
    </source>
</evidence>
<dbReference type="CDD" id="cd17930">
    <property type="entry name" value="DEXHc_cas3"/>
    <property type="match status" value="1"/>
</dbReference>
<accession>A0AAN4UBS8</accession>
<dbReference type="NCBIfam" id="TIGR01587">
    <property type="entry name" value="cas3_core"/>
    <property type="match status" value="1"/>
</dbReference>
<feature type="domain" description="HD Cas3-type" evidence="11">
    <location>
        <begin position="8"/>
        <end position="219"/>
    </location>
</feature>
<keyword evidence="7" id="KW-0347">Helicase</keyword>
<comment type="similarity">
    <text evidence="1">In the N-terminal section; belongs to the CRISPR-associated nuclease Cas3-HD family.</text>
</comment>
<dbReference type="InterPro" id="IPR006674">
    <property type="entry name" value="HD_domain"/>
</dbReference>
<keyword evidence="6" id="KW-0378">Hydrolase</keyword>
<dbReference type="KEGG" id="tkr:C7K43_11780"/>
<dbReference type="Proteomes" id="UP000886597">
    <property type="component" value="Unassembled WGS sequence"/>
</dbReference>
<evidence type="ECO:0000256" key="8">
    <source>
        <dbReference type="ARBA" id="ARBA00022840"/>
    </source>
</evidence>
<dbReference type="InterPro" id="IPR054712">
    <property type="entry name" value="Cas3-like_dom"/>
</dbReference>
<dbReference type="Pfam" id="PF01966">
    <property type="entry name" value="HD"/>
    <property type="match status" value="1"/>
</dbReference>
<dbReference type="GeneID" id="69986627"/>
<name>A0AAN4UBS8_9ENTE</name>
<dbReference type="RefSeq" id="WP_124007005.1">
    <property type="nucleotide sequence ID" value="NZ_BJYN01000048.1"/>
</dbReference>
<reference evidence="13" key="1">
    <citation type="submission" date="2019-08" db="EMBL/GenBank/DDBJ databases">
        <authorList>
            <person name="Ishikawa M."/>
            <person name="Suzuki T."/>
            <person name="Matsutani M."/>
        </authorList>
    </citation>
    <scope>NUCLEOTIDE SEQUENCE</scope>
    <source>
        <strain evidence="13">7C1</strain>
        <strain evidence="12">8C4</strain>
    </source>
</reference>
<dbReference type="CDD" id="cd09641">
    <property type="entry name" value="Cas3''_I"/>
    <property type="match status" value="1"/>
</dbReference>
<dbReference type="InterPro" id="IPR027417">
    <property type="entry name" value="P-loop_NTPase"/>
</dbReference>
<dbReference type="SMART" id="SM00471">
    <property type="entry name" value="HDc"/>
    <property type="match status" value="1"/>
</dbReference>
<dbReference type="EMBL" id="BKBQ01000015">
    <property type="protein sequence ID" value="GEQ54339.1"/>
    <property type="molecule type" value="Genomic_DNA"/>
</dbReference>
<gene>
    <name evidence="12" type="ORF">TK11N_10500</name>
    <name evidence="13" type="ORF">TK2N_11830</name>
</gene>
<dbReference type="AlphaFoldDB" id="A0AAN4UBS8"/>
<dbReference type="GO" id="GO:0004386">
    <property type="term" value="F:helicase activity"/>
    <property type="evidence" value="ECO:0007669"/>
    <property type="project" value="UniProtKB-KW"/>
</dbReference>
<evidence type="ECO:0000259" key="11">
    <source>
        <dbReference type="PROSITE" id="PS51643"/>
    </source>
</evidence>
<dbReference type="Gene3D" id="1.10.3210.30">
    <property type="match status" value="1"/>
</dbReference>
<dbReference type="InterPro" id="IPR006483">
    <property type="entry name" value="CRISPR-assoc_Cas3_HD"/>
</dbReference>
<keyword evidence="3" id="KW-0540">Nuclease</keyword>
<dbReference type="GO" id="GO:0004518">
    <property type="term" value="F:nuclease activity"/>
    <property type="evidence" value="ECO:0007669"/>
    <property type="project" value="UniProtKB-KW"/>
</dbReference>
<evidence type="ECO:0000256" key="6">
    <source>
        <dbReference type="ARBA" id="ARBA00022801"/>
    </source>
</evidence>
<comment type="similarity">
    <text evidence="2">In the central section; belongs to the CRISPR-associated helicase Cas3 family.</text>
</comment>
<dbReference type="GO" id="GO:0005524">
    <property type="term" value="F:ATP binding"/>
    <property type="evidence" value="ECO:0007669"/>
    <property type="project" value="UniProtKB-KW"/>
</dbReference>
<evidence type="ECO:0000256" key="1">
    <source>
        <dbReference type="ARBA" id="ARBA00006847"/>
    </source>
</evidence>
<keyword evidence="9" id="KW-0051">Antiviral defense</keyword>
<evidence type="ECO:0000256" key="5">
    <source>
        <dbReference type="ARBA" id="ARBA00022741"/>
    </source>
</evidence>
<dbReference type="InterPro" id="IPR006474">
    <property type="entry name" value="Helicase_Cas3_CRISPR-ass_core"/>
</dbReference>
<keyword evidence="8" id="KW-0067">ATP-binding</keyword>
<evidence type="ECO:0000256" key="2">
    <source>
        <dbReference type="ARBA" id="ARBA00009046"/>
    </source>
</evidence>
<dbReference type="Gene3D" id="3.40.50.300">
    <property type="entry name" value="P-loop containing nucleotide triphosphate hydrolases"/>
    <property type="match status" value="2"/>
</dbReference>
<evidence type="ECO:0000313" key="12">
    <source>
        <dbReference type="EMBL" id="GEQ49198.1"/>
    </source>
</evidence>
<feature type="domain" description="Helicase C-terminal" evidence="10">
    <location>
        <begin position="498"/>
        <end position="657"/>
    </location>
</feature>
<evidence type="ECO:0000256" key="4">
    <source>
        <dbReference type="ARBA" id="ARBA00022723"/>
    </source>
</evidence>
<dbReference type="PROSITE" id="PS51194">
    <property type="entry name" value="HELICASE_CTER"/>
    <property type="match status" value="1"/>
</dbReference>
<protein>
    <submittedName>
        <fullName evidence="13">CRISPR-associated helicase/endonuclease Cas3</fullName>
    </submittedName>
</protein>
<dbReference type="Pfam" id="PF00270">
    <property type="entry name" value="DEAD"/>
    <property type="match status" value="1"/>
</dbReference>
<evidence type="ECO:0000256" key="9">
    <source>
        <dbReference type="ARBA" id="ARBA00023118"/>
    </source>
</evidence>
<dbReference type="Pfam" id="PF22590">
    <property type="entry name" value="Cas3-like_C_2"/>
    <property type="match status" value="1"/>
</dbReference>
<organism evidence="13 14">
    <name type="scientific">Tetragenococcus koreensis</name>
    <dbReference type="NCBI Taxonomy" id="290335"/>
    <lineage>
        <taxon>Bacteria</taxon>
        <taxon>Bacillati</taxon>
        <taxon>Bacillota</taxon>
        <taxon>Bacilli</taxon>
        <taxon>Lactobacillales</taxon>
        <taxon>Enterococcaceae</taxon>
        <taxon>Tetragenococcus</taxon>
    </lineage>
</organism>
<reference evidence="13" key="2">
    <citation type="journal article" date="2020" name="Int. Dairy J.">
        <title>Lactic acid bacterial diversity in Brie cheese focusing on salt concentration and pH of isolation medium and characterisation of halophilic and alkaliphilic lactic acid bacterial isolates.</title>
        <authorList>
            <person name="Unno R."/>
            <person name="Matsutani M."/>
            <person name="Suzuki T."/>
            <person name="Kodama K."/>
            <person name="Matsushita H."/>
            <person name="Yamasato K."/>
            <person name="Koizumi Y."/>
            <person name="Ishikawa M."/>
        </authorList>
    </citation>
    <scope>NUCLEOTIDE SEQUENCE</scope>
    <source>
        <strain evidence="13">7C1</strain>
        <strain evidence="12">8C4</strain>
    </source>
</reference>
<evidence type="ECO:0000256" key="3">
    <source>
        <dbReference type="ARBA" id="ARBA00022722"/>
    </source>
</evidence>
<evidence type="ECO:0000256" key="7">
    <source>
        <dbReference type="ARBA" id="ARBA00022806"/>
    </source>
</evidence>
<dbReference type="GO" id="GO:0051607">
    <property type="term" value="P:defense response to virus"/>
    <property type="evidence" value="ECO:0007669"/>
    <property type="project" value="UniProtKB-KW"/>
</dbReference>
<dbReference type="EMBL" id="BKBO01000013">
    <property type="protein sequence ID" value="GEQ49198.1"/>
    <property type="molecule type" value="Genomic_DNA"/>
</dbReference>
<evidence type="ECO:0000313" key="14">
    <source>
        <dbReference type="Proteomes" id="UP000886597"/>
    </source>
</evidence>
<dbReference type="InterPro" id="IPR011545">
    <property type="entry name" value="DEAD/DEAH_box_helicase_dom"/>
</dbReference>
<dbReference type="GO" id="GO:0016787">
    <property type="term" value="F:hydrolase activity"/>
    <property type="evidence" value="ECO:0007669"/>
    <property type="project" value="UniProtKB-KW"/>
</dbReference>
<evidence type="ECO:0000313" key="15">
    <source>
        <dbReference type="Proteomes" id="UP000886607"/>
    </source>
</evidence>
<dbReference type="SMART" id="SM00490">
    <property type="entry name" value="HELICc"/>
    <property type="match status" value="1"/>
</dbReference>
<dbReference type="GO" id="GO:0003676">
    <property type="term" value="F:nucleic acid binding"/>
    <property type="evidence" value="ECO:0007669"/>
    <property type="project" value="InterPro"/>
</dbReference>
<keyword evidence="15" id="KW-1185">Reference proteome</keyword>
<dbReference type="NCBIfam" id="TIGR01596">
    <property type="entry name" value="cas3_HD"/>
    <property type="match status" value="1"/>
</dbReference>
<dbReference type="PROSITE" id="PS51643">
    <property type="entry name" value="HD_CAS3"/>
    <property type="match status" value="1"/>
</dbReference>